<evidence type="ECO:0008006" key="3">
    <source>
        <dbReference type="Google" id="ProtNLM"/>
    </source>
</evidence>
<reference evidence="1 2" key="1">
    <citation type="submission" date="2018-04" db="EMBL/GenBank/DDBJ databases">
        <title>Genomic Encyclopedia of Archaeal and Bacterial Type Strains, Phase II (KMG-II): from individual species to whole genera.</title>
        <authorList>
            <person name="Goeker M."/>
        </authorList>
    </citation>
    <scope>NUCLEOTIDE SEQUENCE [LARGE SCALE GENOMIC DNA]</scope>
    <source>
        <strain evidence="1 2">DSM 5822</strain>
    </source>
</reference>
<gene>
    <name evidence="1" type="ORF">C8N29_101467</name>
</gene>
<evidence type="ECO:0000313" key="2">
    <source>
        <dbReference type="Proteomes" id="UP000244223"/>
    </source>
</evidence>
<dbReference type="Proteomes" id="UP000244223">
    <property type="component" value="Unassembled WGS sequence"/>
</dbReference>
<accession>A0A2T5J457</accession>
<keyword evidence="2" id="KW-1185">Reference proteome</keyword>
<comment type="caution">
    <text evidence="1">The sequence shown here is derived from an EMBL/GenBank/DDBJ whole genome shotgun (WGS) entry which is preliminary data.</text>
</comment>
<dbReference type="AlphaFoldDB" id="A0A2T5J457"/>
<proteinExistence type="predicted"/>
<protein>
    <recommendedName>
        <fullName evidence="3">Molecular chaperone</fullName>
    </recommendedName>
</protein>
<sequence>MGNAHIMTTLSDSILGLSLPTRDRKTLSLVHHHKDAMRQWVQSLPIMNAAESGKQLYQTITELSTLDIDEDLRFELLEIIQPTIHSLINTLEKHYQNQSLVLPKYGRRVYALTWALRKTLALNYKVVAIESLHKLQKKTGFLSWGRKNLLNLAASAIYRALTELRQLLLDSFRQYEDLPTGIWADIHKLSRVAQAQDLWDLELKVSATETSTIRQSYLRAVLLAASQPNKLRPVEITLIEKHSQQWQSLVSLSTDIQGSLLVCNLDDNPPLYHHRAITAYDSWYIQVSALVTDLEKQAQADSPVLPLSLLLHLIRVWRQPLQRDFERTACHKHILLCLGLSSAHYYAGGQTEFKTLVRGEEKKDEIEQPKFLFGLDDGEILEEQPDAWQICYGAVSAIDEEPEDTPMPEVPKMTYMPYRATAINRCPAGYGLLWPDQVPDLLRVGEIIGMSEQRGQGWGIGILHWLKQTAQQQVELGVELLAAQPKPCGVCLMKNGHVASEYMRGFLIPEMRILERPASIIVPNAGLVSGSTIGVSLNGQQVQMQLTHLLLATQSIYQFEFAIINTELPPVDDGLGNLDEVDVDDLWAKL</sequence>
<dbReference type="EMBL" id="QAON01000001">
    <property type="protein sequence ID" value="PTQ91394.1"/>
    <property type="molecule type" value="Genomic_DNA"/>
</dbReference>
<evidence type="ECO:0000313" key="1">
    <source>
        <dbReference type="EMBL" id="PTQ91394.1"/>
    </source>
</evidence>
<name>A0A2T5J457_9GAMM</name>
<organism evidence="1 2">
    <name type="scientific">Agitococcus lubricus</name>
    <dbReference type="NCBI Taxonomy" id="1077255"/>
    <lineage>
        <taxon>Bacteria</taxon>
        <taxon>Pseudomonadati</taxon>
        <taxon>Pseudomonadota</taxon>
        <taxon>Gammaproteobacteria</taxon>
        <taxon>Moraxellales</taxon>
        <taxon>Moraxellaceae</taxon>
        <taxon>Agitococcus</taxon>
    </lineage>
</organism>